<name>A0A4R0RI11_9APHY</name>
<dbReference type="InterPro" id="IPR029058">
    <property type="entry name" value="AB_hydrolase_fold"/>
</dbReference>
<evidence type="ECO:0000256" key="4">
    <source>
        <dbReference type="ARBA" id="ARBA00022723"/>
    </source>
</evidence>
<proteinExistence type="inferred from homology"/>
<evidence type="ECO:0000256" key="5">
    <source>
        <dbReference type="ARBA" id="ARBA00022729"/>
    </source>
</evidence>
<dbReference type="Proteomes" id="UP000292702">
    <property type="component" value="Unassembled WGS sequence"/>
</dbReference>
<dbReference type="PANTHER" id="PTHR33938">
    <property type="entry name" value="FERULOYL ESTERASE B-RELATED"/>
    <property type="match status" value="1"/>
</dbReference>
<evidence type="ECO:0000256" key="8">
    <source>
        <dbReference type="ARBA" id="ARBA00023157"/>
    </source>
</evidence>
<keyword evidence="3" id="KW-0858">Xylan degradation</keyword>
<gene>
    <name evidence="11" type="ORF">EIP91_001369</name>
</gene>
<dbReference type="SUPFAM" id="SSF53474">
    <property type="entry name" value="alpha/beta-Hydrolases"/>
    <property type="match status" value="1"/>
</dbReference>
<comment type="caution">
    <text evidence="11">The sequence shown here is derived from an EMBL/GenBank/DDBJ whole genome shotgun (WGS) entry which is preliminary data.</text>
</comment>
<keyword evidence="7" id="KW-0106">Calcium</keyword>
<keyword evidence="4" id="KW-0479">Metal-binding</keyword>
<keyword evidence="2" id="KW-0719">Serine esterase</keyword>
<protein>
    <recommendedName>
        <fullName evidence="10">Carboxylic ester hydrolase</fullName>
        <ecNumber evidence="10">3.1.1.-</ecNumber>
    </recommendedName>
</protein>
<feature type="signal peptide" evidence="10">
    <location>
        <begin position="1"/>
        <end position="21"/>
    </location>
</feature>
<keyword evidence="3" id="KW-0624">Polysaccharide degradation</keyword>
<keyword evidence="5 10" id="KW-0732">Signal</keyword>
<evidence type="ECO:0000313" key="12">
    <source>
        <dbReference type="Proteomes" id="UP000292702"/>
    </source>
</evidence>
<evidence type="ECO:0000256" key="7">
    <source>
        <dbReference type="ARBA" id="ARBA00022837"/>
    </source>
</evidence>
<feature type="chain" id="PRO_5020884242" description="Carboxylic ester hydrolase" evidence="10">
    <location>
        <begin position="22"/>
        <end position="540"/>
    </location>
</feature>
<keyword evidence="6 10" id="KW-0378">Hydrolase</keyword>
<evidence type="ECO:0000256" key="6">
    <source>
        <dbReference type="ARBA" id="ARBA00022801"/>
    </source>
</evidence>
<dbReference type="PANTHER" id="PTHR33938:SF15">
    <property type="entry name" value="FERULOYL ESTERASE B-RELATED"/>
    <property type="match status" value="1"/>
</dbReference>
<dbReference type="GO" id="GO:0045493">
    <property type="term" value="P:xylan catabolic process"/>
    <property type="evidence" value="ECO:0007669"/>
    <property type="project" value="UniProtKB-KW"/>
</dbReference>
<dbReference type="GO" id="GO:0030600">
    <property type="term" value="F:feruloyl esterase activity"/>
    <property type="evidence" value="ECO:0007669"/>
    <property type="project" value="UniProtKB-EC"/>
</dbReference>
<evidence type="ECO:0000313" key="11">
    <source>
        <dbReference type="EMBL" id="TCD66433.1"/>
    </source>
</evidence>
<comment type="similarity">
    <text evidence="1 10">Belongs to the tannase family.</text>
</comment>
<accession>A0A4R0RI11</accession>
<keyword evidence="8" id="KW-1015">Disulfide bond</keyword>
<evidence type="ECO:0000256" key="9">
    <source>
        <dbReference type="ARBA" id="ARBA00034075"/>
    </source>
</evidence>
<comment type="catalytic activity">
    <reaction evidence="9">
        <text>feruloyl-polysaccharide + H2O = ferulate + polysaccharide.</text>
        <dbReference type="EC" id="3.1.1.73"/>
    </reaction>
</comment>
<dbReference type="EC" id="3.1.1.-" evidence="10"/>
<evidence type="ECO:0000256" key="2">
    <source>
        <dbReference type="ARBA" id="ARBA00022487"/>
    </source>
</evidence>
<evidence type="ECO:0000256" key="1">
    <source>
        <dbReference type="ARBA" id="ARBA00006249"/>
    </source>
</evidence>
<dbReference type="OrthoDB" id="3039123at2759"/>
<keyword evidence="12" id="KW-1185">Reference proteome</keyword>
<dbReference type="InterPro" id="IPR011118">
    <property type="entry name" value="Tannase/feruloyl_esterase"/>
</dbReference>
<keyword evidence="3" id="KW-0119">Carbohydrate metabolism</keyword>
<dbReference type="GO" id="GO:0046872">
    <property type="term" value="F:metal ion binding"/>
    <property type="evidence" value="ECO:0007669"/>
    <property type="project" value="UniProtKB-KW"/>
</dbReference>
<organism evidence="11 12">
    <name type="scientific">Steccherinum ochraceum</name>
    <dbReference type="NCBI Taxonomy" id="92696"/>
    <lineage>
        <taxon>Eukaryota</taxon>
        <taxon>Fungi</taxon>
        <taxon>Dikarya</taxon>
        <taxon>Basidiomycota</taxon>
        <taxon>Agaricomycotina</taxon>
        <taxon>Agaricomycetes</taxon>
        <taxon>Polyporales</taxon>
        <taxon>Steccherinaceae</taxon>
        <taxon>Steccherinum</taxon>
    </lineage>
</organism>
<dbReference type="Pfam" id="PF07519">
    <property type="entry name" value="Tannase"/>
    <property type="match status" value="1"/>
</dbReference>
<dbReference type="EMBL" id="RWJN01000135">
    <property type="protein sequence ID" value="TCD66433.1"/>
    <property type="molecule type" value="Genomic_DNA"/>
</dbReference>
<evidence type="ECO:0000256" key="3">
    <source>
        <dbReference type="ARBA" id="ARBA00022651"/>
    </source>
</evidence>
<dbReference type="AlphaFoldDB" id="A0A4R0RI11"/>
<evidence type="ECO:0000256" key="10">
    <source>
        <dbReference type="RuleBase" id="RU361238"/>
    </source>
</evidence>
<reference evidence="11 12" key="1">
    <citation type="submission" date="2018-11" db="EMBL/GenBank/DDBJ databases">
        <title>Genome assembly of Steccherinum ochraceum LE-BIN_3174, the white-rot fungus of the Steccherinaceae family (The Residual Polyporoid clade, Polyporales, Basidiomycota).</title>
        <authorList>
            <person name="Fedorova T.V."/>
            <person name="Glazunova O.A."/>
            <person name="Landesman E.O."/>
            <person name="Moiseenko K.V."/>
            <person name="Psurtseva N.V."/>
            <person name="Savinova O.S."/>
            <person name="Shakhova N.V."/>
            <person name="Tyazhelova T.V."/>
            <person name="Vasina D.V."/>
        </authorList>
    </citation>
    <scope>NUCLEOTIDE SEQUENCE [LARGE SCALE GENOMIC DNA]</scope>
    <source>
        <strain evidence="11 12">LE-BIN_3174</strain>
    </source>
</reference>
<sequence>MFSTGLALSSLTLLFTTCAVAQSNTTSNAAACSAFTLKNVNNTIVTNKTFYNAGDNVTISNLYNGISTTQLPAFCRIELAITTNATANSTALTEVWLPAQWNNRLIAFGNGGLAGGANLANLGSIAMVQGFAGMSTNTGHQSGPNDGRWGGPHNDNAIIDFSWRALHLSVIVSKEVVQQYYGRAQKKSYYLGCSTGGRQGMKEVQELPDDFDGAVVGSAANWMSHLTAMITHTVISTRFNTTRFIPADTWTNLIHPEVLEQCDELDGLKDGIINDPRRCSFRPETLICKPNQDASTCLSFDQIDTIHKLYTDYYDVNQTYIFGGWYPGSESGMSQYLVNSDPAPLGPQAYKYIIANDTNWDYDDFNFAAIVEAEQVLVGMEALSTNLTAFNARNGKVIHYVGLSENLISAANTLHYYEGLNAWNLANAGPKTDDFYRLFTVPGMEHCNSSLGGFGPIAFGGDNQAAAGMPPAKLDAQHDVLSALVNWVEGGVAPEQLIGTGYVNNSVANGIQLQRPLCKYPAMSRYKSGDPNEASSFVCE</sequence>